<dbReference type="EMBL" id="KN837394">
    <property type="protein sequence ID" value="KIJ25889.1"/>
    <property type="molecule type" value="Genomic_DNA"/>
</dbReference>
<evidence type="ECO:0000313" key="1">
    <source>
        <dbReference type="EMBL" id="KIJ25889.1"/>
    </source>
</evidence>
<dbReference type="AlphaFoldDB" id="A0A0C9TVR3"/>
<name>A0A0C9TVR3_SPHS4</name>
<dbReference type="HOGENOM" id="CLU_2433015_0_0_1"/>
<accession>A0A0C9TVR3</accession>
<gene>
    <name evidence="1" type="ORF">M422DRAFT_38437</name>
</gene>
<keyword evidence="2" id="KW-1185">Reference proteome</keyword>
<evidence type="ECO:0000313" key="2">
    <source>
        <dbReference type="Proteomes" id="UP000054279"/>
    </source>
</evidence>
<feature type="non-terminal residue" evidence="1">
    <location>
        <position position="91"/>
    </location>
</feature>
<organism evidence="1 2">
    <name type="scientific">Sphaerobolus stellatus (strain SS14)</name>
    <dbReference type="NCBI Taxonomy" id="990650"/>
    <lineage>
        <taxon>Eukaryota</taxon>
        <taxon>Fungi</taxon>
        <taxon>Dikarya</taxon>
        <taxon>Basidiomycota</taxon>
        <taxon>Agaricomycotina</taxon>
        <taxon>Agaricomycetes</taxon>
        <taxon>Phallomycetidae</taxon>
        <taxon>Geastrales</taxon>
        <taxon>Sphaerobolaceae</taxon>
        <taxon>Sphaerobolus</taxon>
    </lineage>
</organism>
<dbReference type="Proteomes" id="UP000054279">
    <property type="component" value="Unassembled WGS sequence"/>
</dbReference>
<protein>
    <recommendedName>
        <fullName evidence="3">F-box domain-containing protein</fullName>
    </recommendedName>
</protein>
<sequence>LQAVRFHSFHLTAHGLDLNLFLKSCKELRCLDFFSCILGETFFTDLLQRGSTILPSLERISLWSTIWSLEDLTTYLTLRRTALDQTVSSPV</sequence>
<proteinExistence type="predicted"/>
<reference evidence="1 2" key="1">
    <citation type="submission" date="2014-06" db="EMBL/GenBank/DDBJ databases">
        <title>Evolutionary Origins and Diversification of the Mycorrhizal Mutualists.</title>
        <authorList>
            <consortium name="DOE Joint Genome Institute"/>
            <consortium name="Mycorrhizal Genomics Consortium"/>
            <person name="Kohler A."/>
            <person name="Kuo A."/>
            <person name="Nagy L.G."/>
            <person name="Floudas D."/>
            <person name="Copeland A."/>
            <person name="Barry K.W."/>
            <person name="Cichocki N."/>
            <person name="Veneault-Fourrey C."/>
            <person name="LaButti K."/>
            <person name="Lindquist E.A."/>
            <person name="Lipzen A."/>
            <person name="Lundell T."/>
            <person name="Morin E."/>
            <person name="Murat C."/>
            <person name="Riley R."/>
            <person name="Ohm R."/>
            <person name="Sun H."/>
            <person name="Tunlid A."/>
            <person name="Henrissat B."/>
            <person name="Grigoriev I.V."/>
            <person name="Hibbett D.S."/>
            <person name="Martin F."/>
        </authorList>
    </citation>
    <scope>NUCLEOTIDE SEQUENCE [LARGE SCALE GENOMIC DNA]</scope>
    <source>
        <strain evidence="1 2">SS14</strain>
    </source>
</reference>
<evidence type="ECO:0008006" key="3">
    <source>
        <dbReference type="Google" id="ProtNLM"/>
    </source>
</evidence>